<dbReference type="SMART" id="SM00345">
    <property type="entry name" value="HTH_GNTR"/>
    <property type="match status" value="1"/>
</dbReference>
<keyword evidence="2" id="KW-0238">DNA-binding</keyword>
<comment type="caution">
    <text evidence="5">The sequence shown here is derived from an EMBL/GenBank/DDBJ whole genome shotgun (WGS) entry which is preliminary data.</text>
</comment>
<feature type="domain" description="HTH gntR-type" evidence="4">
    <location>
        <begin position="13"/>
        <end position="80"/>
    </location>
</feature>
<evidence type="ECO:0000313" key="5">
    <source>
        <dbReference type="EMBL" id="GGF40425.1"/>
    </source>
</evidence>
<dbReference type="RefSeq" id="WP_188428026.1">
    <property type="nucleotide sequence ID" value="NZ_BAABKH010000010.1"/>
</dbReference>
<keyword evidence="3" id="KW-0804">Transcription</keyword>
<proteinExistence type="predicted"/>
<dbReference type="PANTHER" id="PTHR43537:SF24">
    <property type="entry name" value="GLUCONATE OPERON TRANSCRIPTIONAL REPRESSOR"/>
    <property type="match status" value="1"/>
</dbReference>
<dbReference type="Gene3D" id="1.10.10.10">
    <property type="entry name" value="Winged helix-like DNA-binding domain superfamily/Winged helix DNA-binding domain"/>
    <property type="match status" value="1"/>
</dbReference>
<dbReference type="PROSITE" id="PS50949">
    <property type="entry name" value="HTH_GNTR"/>
    <property type="match status" value="1"/>
</dbReference>
<evidence type="ECO:0000256" key="1">
    <source>
        <dbReference type="ARBA" id="ARBA00023015"/>
    </source>
</evidence>
<dbReference type="InterPro" id="IPR000524">
    <property type="entry name" value="Tscrpt_reg_HTH_GntR"/>
</dbReference>
<dbReference type="SUPFAM" id="SSF46785">
    <property type="entry name" value="Winged helix' DNA-binding domain"/>
    <property type="match status" value="1"/>
</dbReference>
<keyword evidence="1" id="KW-0805">Transcription regulation</keyword>
<protein>
    <submittedName>
        <fullName evidence="5">GntR family transcriptional regulator</fullName>
    </submittedName>
</protein>
<dbReference type="InterPro" id="IPR011711">
    <property type="entry name" value="GntR_C"/>
</dbReference>
<dbReference type="SUPFAM" id="SSF48008">
    <property type="entry name" value="GntR ligand-binding domain-like"/>
    <property type="match status" value="1"/>
</dbReference>
<name>A0A917F1Y9_9MICO</name>
<gene>
    <name evidence="5" type="ORF">GCM10011366_05060</name>
</gene>
<sequence>MTTLATRKLSETPSLAVLAAERIERGILIGDYVPGQRLTEEFLCAELGVSRPPIREALQSLARMGLVEHQPRRGARVTPLTQHDVYEIVTLRKELELMSLRLALPDLRPDRVQRCHDRLSDMEMIVDTGDEAAMIAAGFDFHIALVGLAGHSRVEDTYHRMAMQLQLCMAMNNQARRTIEDLEGNVQRHRDLLAAVLTGELEVASTALRNHGDGTFLLEVVDTLPGATTESREWLQQLRAGGAGVPLQTT</sequence>
<evidence type="ECO:0000259" key="4">
    <source>
        <dbReference type="PROSITE" id="PS50949"/>
    </source>
</evidence>
<dbReference type="EMBL" id="BMEM01000001">
    <property type="protein sequence ID" value="GGF40425.1"/>
    <property type="molecule type" value="Genomic_DNA"/>
</dbReference>
<dbReference type="InterPro" id="IPR036388">
    <property type="entry name" value="WH-like_DNA-bd_sf"/>
</dbReference>
<accession>A0A917F1Y9</accession>
<dbReference type="PRINTS" id="PR00035">
    <property type="entry name" value="HTHGNTR"/>
</dbReference>
<evidence type="ECO:0000313" key="6">
    <source>
        <dbReference type="Proteomes" id="UP000605670"/>
    </source>
</evidence>
<dbReference type="AlphaFoldDB" id="A0A917F1Y9"/>
<evidence type="ECO:0000256" key="2">
    <source>
        <dbReference type="ARBA" id="ARBA00023125"/>
    </source>
</evidence>
<keyword evidence="6" id="KW-1185">Reference proteome</keyword>
<dbReference type="InterPro" id="IPR036390">
    <property type="entry name" value="WH_DNA-bd_sf"/>
</dbReference>
<reference evidence="5" key="2">
    <citation type="submission" date="2020-09" db="EMBL/GenBank/DDBJ databases">
        <authorList>
            <person name="Sun Q."/>
            <person name="Zhou Y."/>
        </authorList>
    </citation>
    <scope>NUCLEOTIDE SEQUENCE</scope>
    <source>
        <strain evidence="5">CGMCC 1.12160</strain>
    </source>
</reference>
<organism evidence="5 6">
    <name type="scientific">Ornithinimicrobium tianjinense</name>
    <dbReference type="NCBI Taxonomy" id="1195761"/>
    <lineage>
        <taxon>Bacteria</taxon>
        <taxon>Bacillati</taxon>
        <taxon>Actinomycetota</taxon>
        <taxon>Actinomycetes</taxon>
        <taxon>Micrococcales</taxon>
        <taxon>Ornithinimicrobiaceae</taxon>
        <taxon>Ornithinimicrobium</taxon>
    </lineage>
</organism>
<dbReference type="Pfam" id="PF07729">
    <property type="entry name" value="FCD"/>
    <property type="match status" value="1"/>
</dbReference>
<dbReference type="GO" id="GO:0003677">
    <property type="term" value="F:DNA binding"/>
    <property type="evidence" value="ECO:0007669"/>
    <property type="project" value="UniProtKB-KW"/>
</dbReference>
<dbReference type="PANTHER" id="PTHR43537">
    <property type="entry name" value="TRANSCRIPTIONAL REGULATOR, GNTR FAMILY"/>
    <property type="match status" value="1"/>
</dbReference>
<dbReference type="GO" id="GO:0003700">
    <property type="term" value="F:DNA-binding transcription factor activity"/>
    <property type="evidence" value="ECO:0007669"/>
    <property type="project" value="InterPro"/>
</dbReference>
<evidence type="ECO:0000256" key="3">
    <source>
        <dbReference type="ARBA" id="ARBA00023163"/>
    </source>
</evidence>
<dbReference type="Pfam" id="PF00392">
    <property type="entry name" value="GntR"/>
    <property type="match status" value="1"/>
</dbReference>
<dbReference type="Gene3D" id="1.20.120.530">
    <property type="entry name" value="GntR ligand-binding domain-like"/>
    <property type="match status" value="1"/>
</dbReference>
<dbReference type="SMART" id="SM00895">
    <property type="entry name" value="FCD"/>
    <property type="match status" value="1"/>
</dbReference>
<dbReference type="InterPro" id="IPR008920">
    <property type="entry name" value="TF_FadR/GntR_C"/>
</dbReference>
<dbReference type="Proteomes" id="UP000605670">
    <property type="component" value="Unassembled WGS sequence"/>
</dbReference>
<dbReference type="CDD" id="cd07377">
    <property type="entry name" value="WHTH_GntR"/>
    <property type="match status" value="1"/>
</dbReference>
<reference evidence="5" key="1">
    <citation type="journal article" date="2014" name="Int. J. Syst. Evol. Microbiol.">
        <title>Complete genome sequence of Corynebacterium casei LMG S-19264T (=DSM 44701T), isolated from a smear-ripened cheese.</title>
        <authorList>
            <consortium name="US DOE Joint Genome Institute (JGI-PGF)"/>
            <person name="Walter F."/>
            <person name="Albersmeier A."/>
            <person name="Kalinowski J."/>
            <person name="Ruckert C."/>
        </authorList>
    </citation>
    <scope>NUCLEOTIDE SEQUENCE</scope>
    <source>
        <strain evidence="5">CGMCC 1.12160</strain>
    </source>
</reference>